<comment type="similarity">
    <text evidence="2">Belongs to the LppX/LprAFG lipoprotein family.</text>
</comment>
<evidence type="ECO:0000256" key="4">
    <source>
        <dbReference type="SAM" id="MobiDB-lite"/>
    </source>
</evidence>
<organism evidence="5 6">
    <name type="scientific">Nocardioides kribbensis</name>
    <dbReference type="NCBI Taxonomy" id="305517"/>
    <lineage>
        <taxon>Bacteria</taxon>
        <taxon>Bacillati</taxon>
        <taxon>Actinomycetota</taxon>
        <taxon>Actinomycetes</taxon>
        <taxon>Propionibacteriales</taxon>
        <taxon>Nocardioidaceae</taxon>
        <taxon>Nocardioides</taxon>
    </lineage>
</organism>
<dbReference type="Gene3D" id="2.50.20.20">
    <property type="match status" value="1"/>
</dbReference>
<dbReference type="Pfam" id="PF07161">
    <property type="entry name" value="LppX_LprAFG"/>
    <property type="match status" value="1"/>
</dbReference>
<dbReference type="SUPFAM" id="SSF89392">
    <property type="entry name" value="Prokaryotic lipoproteins and lipoprotein localization factors"/>
    <property type="match status" value="1"/>
</dbReference>
<reference evidence="5 6" key="1">
    <citation type="submission" date="2024-02" db="EMBL/GenBank/DDBJ databases">
        <title>Full genome sequence of Nocardioides kribbensis.</title>
        <authorList>
            <person name="Poletto B.L."/>
            <person name="Silva G."/>
            <person name="Galante D."/>
            <person name="Campos K.R."/>
            <person name="Santos M.B.N."/>
            <person name="Sacchi C.T."/>
        </authorList>
    </citation>
    <scope>NUCLEOTIDE SEQUENCE [LARGE SCALE GENOMIC DNA]</scope>
    <source>
        <strain evidence="5 6">O4R</strain>
    </source>
</reference>
<dbReference type="Proteomes" id="UP001482520">
    <property type="component" value="Unassembled WGS sequence"/>
</dbReference>
<comment type="subcellular location">
    <subcellularLocation>
        <location evidence="1">Cell envelope</location>
    </subcellularLocation>
</comment>
<gene>
    <name evidence="5" type="ORF">V6R90_04950</name>
</gene>
<name>A0ABV1NVT0_9ACTN</name>
<evidence type="ECO:0000256" key="3">
    <source>
        <dbReference type="ARBA" id="ARBA00022475"/>
    </source>
</evidence>
<keyword evidence="3" id="KW-1003">Cell membrane</keyword>
<evidence type="ECO:0000313" key="6">
    <source>
        <dbReference type="Proteomes" id="UP001482520"/>
    </source>
</evidence>
<sequence>MRLPRRARVGTPAPHPARAASARRSAGLAAGAVLLTALSACTGGGGSGAAGDDDATPEEVLAQAKEQLDSTPGVHVVLTSDGLPEGETGLVGADVVGTHEPSLALEGTITVRLSGIEPVVPIVAVDGETYAQLPLTSDYQVVDPSDYGAPADPAQLLSTDAGFSSLLTQTTDVEAGDQVRGGEDNTEVLTEYTGTVPGTAAANILPTAEGDFDVAYTVTDDGELRQMVVTGAFYGGDDQVTYTVDFDQYGIEQEITAP</sequence>
<dbReference type="CDD" id="cd16334">
    <property type="entry name" value="LppX-like"/>
    <property type="match status" value="1"/>
</dbReference>
<accession>A0ABV1NVT0</accession>
<keyword evidence="6" id="KW-1185">Reference proteome</keyword>
<dbReference type="InterPro" id="IPR009830">
    <property type="entry name" value="LppX/LprAFG"/>
</dbReference>
<keyword evidence="3" id="KW-0472">Membrane</keyword>
<proteinExistence type="inferred from homology"/>
<dbReference type="InterPro" id="IPR029046">
    <property type="entry name" value="LolA/LolB/LppX"/>
</dbReference>
<dbReference type="RefSeq" id="WP_056862575.1">
    <property type="nucleotide sequence ID" value="NZ_JBEGDP010000003.1"/>
</dbReference>
<evidence type="ECO:0000313" key="5">
    <source>
        <dbReference type="EMBL" id="MEQ7846618.1"/>
    </source>
</evidence>
<protein>
    <submittedName>
        <fullName evidence="5">LppX_LprAFG lipoprotein</fullName>
    </submittedName>
</protein>
<comment type="caution">
    <text evidence="5">The sequence shown here is derived from an EMBL/GenBank/DDBJ whole genome shotgun (WGS) entry which is preliminary data.</text>
</comment>
<feature type="region of interest" description="Disordered" evidence="4">
    <location>
        <begin position="1"/>
        <end position="22"/>
    </location>
</feature>
<keyword evidence="5" id="KW-0449">Lipoprotein</keyword>
<evidence type="ECO:0000256" key="1">
    <source>
        <dbReference type="ARBA" id="ARBA00004196"/>
    </source>
</evidence>
<evidence type="ECO:0000256" key="2">
    <source>
        <dbReference type="ARBA" id="ARBA00009194"/>
    </source>
</evidence>
<dbReference type="EMBL" id="JBEGDP010000003">
    <property type="protein sequence ID" value="MEQ7846618.1"/>
    <property type="molecule type" value="Genomic_DNA"/>
</dbReference>